<evidence type="ECO:0000313" key="11">
    <source>
        <dbReference type="Proteomes" id="UP000223596"/>
    </source>
</evidence>
<evidence type="ECO:0000313" key="10">
    <source>
        <dbReference type="EMBL" id="PFH01953.1"/>
    </source>
</evidence>
<sequence>MSFFRGRLISLALVLAIIMQLFANFAFAEPTEKNTIFFRDISGHWAEESIKYLAERGLVKGYLTDNGYIIKPDTYITRAEYLTVLLNTKPNLKVVSDKVKLFVDVKDNDWYKEVVDKASSNGILEGYPDGSFKPNNPITRAEISALMVKINNWNEKDITEDADVFSDVQKNSWYYAAVLTCKLKKIINGYPDGTFKPGNYASRAEAFALLANYVRNFIDKDLDEEPEKTPGTTHDVVSPTPNPGTPSLPSSGSGSTIEKGPFKGKTVDDFLYVSGGDFKILNEEQKKITFEGLVDKENVKKMYYNVEYYGFDTDTPKMEKNNITDGLIIAGPDEENKGTFNENQIPYSWVLKDFEVNKSYFKIYIKLVIEDEYGNKLTKILAIINDKDSDGDGLSDYEEVYIYNTNPLNYDTDGDKLSDYEEINIYGTDPLNSDTDEDGLTDYEEMKAWVILELGTIVSIFYNAPEYEDMGTEGVELAAEKFGYKEEQIILGLDPLNPDTDGDGLPDGYEFRILGTDPTRKVTYGANVPDVDLDMDKDGLSNWDEFLYGTDPWLKDTDGDGISDYDEIRTYKTDPLNPDTDGDGLEDGLELEQGFDPLKSDTGNSGVLDSEKFVSMNLSEETLSDVLTPENRAIPSIKVFGVPDFDINTTVENASEHESVKNIVGVVGFPIDIKTDEDFESAQISFKISEEVLKTTDINNLVIFYYDEENDTIKFLETEVDEETNTIKTTVDHFSIYGVIDIVRFAQSWGIKDILDKLLNPGGETIPPVAEIGQADIVFVIDTTGSMGSVINNVKNNITNFANTLMENNVDVRLGLIDYKDLEEDGMDSTKNLG</sequence>
<dbReference type="InterPro" id="IPR001119">
    <property type="entry name" value="SLH_dom"/>
</dbReference>
<dbReference type="Pfam" id="PF00395">
    <property type="entry name" value="SLH"/>
    <property type="match status" value="3"/>
</dbReference>
<comment type="caution">
    <text evidence="10">The sequence shown here is derived from an EMBL/GenBank/DDBJ whole genome shotgun (WGS) entry which is preliminary data.</text>
</comment>
<dbReference type="SUPFAM" id="SSF53300">
    <property type="entry name" value="vWA-like"/>
    <property type="match status" value="1"/>
</dbReference>
<evidence type="ECO:0000259" key="9">
    <source>
        <dbReference type="PROSITE" id="PS51272"/>
    </source>
</evidence>
<evidence type="ECO:0000256" key="5">
    <source>
        <dbReference type="ARBA" id="ARBA00022837"/>
    </source>
</evidence>
<feature type="domain" description="SLH" evidence="9">
    <location>
        <begin position="162"/>
        <end position="224"/>
    </location>
</feature>
<comment type="subcellular location">
    <subcellularLocation>
        <location evidence="1">Secreted</location>
    </subcellularLocation>
</comment>
<reference evidence="10 11" key="1">
    <citation type="submission" date="2017-09" db="EMBL/GenBank/DDBJ databases">
        <title>Evaluation of Pacific Biosciences Sequencing Technology to Finishing C. thermocellum Genome Sequences.</title>
        <authorList>
            <person name="Brown S."/>
        </authorList>
    </citation>
    <scope>NUCLEOTIDE SEQUENCE [LARGE SCALE GENOMIC DNA]</scope>
    <source>
        <strain evidence="10 11">AD2</strain>
    </source>
</reference>
<dbReference type="Gene3D" id="4.10.1080.10">
    <property type="entry name" value="TSP type-3 repeat"/>
    <property type="match status" value="2"/>
</dbReference>
<evidence type="ECO:0000256" key="2">
    <source>
        <dbReference type="ARBA" id="ARBA00022525"/>
    </source>
</evidence>
<proteinExistence type="predicted"/>
<dbReference type="AlphaFoldDB" id="A0AB36TDR1"/>
<dbReference type="GO" id="GO:0005509">
    <property type="term" value="F:calcium ion binding"/>
    <property type="evidence" value="ECO:0007669"/>
    <property type="project" value="InterPro"/>
</dbReference>
<evidence type="ECO:0000256" key="7">
    <source>
        <dbReference type="SAM" id="SignalP"/>
    </source>
</evidence>
<keyword evidence="4" id="KW-0677">Repeat</keyword>
<gene>
    <name evidence="10" type="ORF">M972_11714</name>
</gene>
<dbReference type="InterPro" id="IPR036465">
    <property type="entry name" value="vWFA_dom_sf"/>
</dbReference>
<dbReference type="Pfam" id="PF18884">
    <property type="entry name" value="TSP3_bac"/>
    <property type="match status" value="6"/>
</dbReference>
<evidence type="ECO:0000256" key="1">
    <source>
        <dbReference type="ARBA" id="ARBA00004613"/>
    </source>
</evidence>
<keyword evidence="3 7" id="KW-0732">Signal</keyword>
<organism evidence="10 11">
    <name type="scientific">Acetivibrio thermocellus AD2</name>
    <dbReference type="NCBI Taxonomy" id="1138384"/>
    <lineage>
        <taxon>Bacteria</taxon>
        <taxon>Bacillati</taxon>
        <taxon>Bacillota</taxon>
        <taxon>Clostridia</taxon>
        <taxon>Eubacteriales</taxon>
        <taxon>Oscillospiraceae</taxon>
        <taxon>Acetivibrio</taxon>
    </lineage>
</organism>
<feature type="domain" description="SLH" evidence="9">
    <location>
        <begin position="33"/>
        <end position="96"/>
    </location>
</feature>
<feature type="compositionally biased region" description="Low complexity" evidence="6">
    <location>
        <begin position="247"/>
        <end position="256"/>
    </location>
</feature>
<evidence type="ECO:0000256" key="3">
    <source>
        <dbReference type="ARBA" id="ARBA00022729"/>
    </source>
</evidence>
<feature type="signal peptide" evidence="7">
    <location>
        <begin position="1"/>
        <end position="28"/>
    </location>
</feature>
<dbReference type="RefSeq" id="WP_003516160.1">
    <property type="nucleotide sequence ID" value="NZ_CP013828.1"/>
</dbReference>
<dbReference type="InterPro" id="IPR053180">
    <property type="entry name" value="Ca-binding_acidic-repeat"/>
</dbReference>
<evidence type="ECO:0000256" key="4">
    <source>
        <dbReference type="ARBA" id="ARBA00022737"/>
    </source>
</evidence>
<protein>
    <submittedName>
        <fullName evidence="10">S-layer family protein</fullName>
    </submittedName>
</protein>
<dbReference type="InterPro" id="IPR059100">
    <property type="entry name" value="TSP3_bac"/>
</dbReference>
<accession>A0AB36TDR1</accession>
<evidence type="ECO:0000256" key="6">
    <source>
        <dbReference type="SAM" id="MobiDB-lite"/>
    </source>
</evidence>
<dbReference type="Proteomes" id="UP000223596">
    <property type="component" value="Unassembled WGS sequence"/>
</dbReference>
<dbReference type="InterPro" id="IPR002035">
    <property type="entry name" value="VWF_A"/>
</dbReference>
<dbReference type="PROSITE" id="PS50234">
    <property type="entry name" value="VWFA"/>
    <property type="match status" value="1"/>
</dbReference>
<dbReference type="EMBL" id="PDBW01000001">
    <property type="protein sequence ID" value="PFH01953.1"/>
    <property type="molecule type" value="Genomic_DNA"/>
</dbReference>
<dbReference type="Gene3D" id="3.40.50.410">
    <property type="entry name" value="von Willebrand factor, type A domain"/>
    <property type="match status" value="1"/>
</dbReference>
<dbReference type="PANTHER" id="PTHR37467:SF1">
    <property type="entry name" value="EXPORTED CALCIUM-BINDING GLYCOPROTEIN"/>
    <property type="match status" value="1"/>
</dbReference>
<name>A0AB36TDR1_ACETH</name>
<feature type="region of interest" description="Disordered" evidence="6">
    <location>
        <begin position="223"/>
        <end position="258"/>
    </location>
</feature>
<keyword evidence="2" id="KW-0964">Secreted</keyword>
<dbReference type="PROSITE" id="PS51272">
    <property type="entry name" value="SLH"/>
    <property type="match status" value="3"/>
</dbReference>
<dbReference type="InterPro" id="IPR028974">
    <property type="entry name" value="TSP_type-3_rpt"/>
</dbReference>
<feature type="domain" description="SLH" evidence="9">
    <location>
        <begin position="98"/>
        <end position="161"/>
    </location>
</feature>
<feature type="domain" description="VWFA" evidence="8">
    <location>
        <begin position="776"/>
        <end position="834"/>
    </location>
</feature>
<evidence type="ECO:0000259" key="8">
    <source>
        <dbReference type="PROSITE" id="PS50234"/>
    </source>
</evidence>
<feature type="chain" id="PRO_5044294192" evidence="7">
    <location>
        <begin position="29"/>
        <end position="834"/>
    </location>
</feature>
<dbReference type="SUPFAM" id="SSF103647">
    <property type="entry name" value="TSP type-3 repeat"/>
    <property type="match status" value="2"/>
</dbReference>
<keyword evidence="5" id="KW-0106">Calcium</keyword>
<dbReference type="PANTHER" id="PTHR37467">
    <property type="entry name" value="EXPORTED CALCIUM-BINDING GLYCOPROTEIN-RELATED"/>
    <property type="match status" value="1"/>
</dbReference>